<dbReference type="RefSeq" id="WP_185064191.1">
    <property type="nucleotide sequence ID" value="NZ_BAABJP010000066.1"/>
</dbReference>
<feature type="region of interest" description="Disordered" evidence="1">
    <location>
        <begin position="139"/>
        <end position="160"/>
    </location>
</feature>
<keyword evidence="3" id="KW-1185">Reference proteome</keyword>
<proteinExistence type="predicted"/>
<evidence type="ECO:0000313" key="2">
    <source>
        <dbReference type="EMBL" id="GAA5175512.1"/>
    </source>
</evidence>
<dbReference type="Proteomes" id="UP001428817">
    <property type="component" value="Unassembled WGS sequence"/>
</dbReference>
<dbReference type="SUPFAM" id="SSF54637">
    <property type="entry name" value="Thioesterase/thiol ester dehydrase-isomerase"/>
    <property type="match status" value="1"/>
</dbReference>
<dbReference type="EMBL" id="BAABJP010000066">
    <property type="protein sequence ID" value="GAA5175512.1"/>
    <property type="molecule type" value="Genomic_DNA"/>
</dbReference>
<feature type="compositionally biased region" description="Low complexity" evidence="1">
    <location>
        <begin position="145"/>
        <end position="160"/>
    </location>
</feature>
<dbReference type="Gene3D" id="3.10.129.10">
    <property type="entry name" value="Hotdog Thioesterase"/>
    <property type="match status" value="1"/>
</dbReference>
<dbReference type="InterPro" id="IPR050563">
    <property type="entry name" value="4-hydroxybenzoyl-CoA_TE"/>
</dbReference>
<organism evidence="2 3">
    <name type="scientific">Pseudonocardia eucalypti</name>
    <dbReference type="NCBI Taxonomy" id="648755"/>
    <lineage>
        <taxon>Bacteria</taxon>
        <taxon>Bacillati</taxon>
        <taxon>Actinomycetota</taxon>
        <taxon>Actinomycetes</taxon>
        <taxon>Pseudonocardiales</taxon>
        <taxon>Pseudonocardiaceae</taxon>
        <taxon>Pseudonocardia</taxon>
    </lineage>
</organism>
<dbReference type="CDD" id="cd00586">
    <property type="entry name" value="4HBT"/>
    <property type="match status" value="1"/>
</dbReference>
<sequence length="160" mass="17926">MSRFHVEIPLRWADLDVYRHVNHARTVTLLEEARVELVFHRARRDGAGAWSEGLLVASLRVDYKHQIAYRGQSVRVSMWTHSVRAASFVIDYELHTGPAEEDPVAVTASTQMVPYDLVAGRPRRLTEAERAFLEQFAEEPAAELGARPSGPAPPARTRAG</sequence>
<dbReference type="PANTHER" id="PTHR31793:SF24">
    <property type="entry name" value="LONG-CHAIN ACYL-COA THIOESTERASE FADM"/>
    <property type="match status" value="1"/>
</dbReference>
<protein>
    <submittedName>
        <fullName evidence="2">Thioesterase family protein</fullName>
    </submittedName>
</protein>
<name>A0ABP9RF20_9PSEU</name>
<reference evidence="3" key="1">
    <citation type="journal article" date="2019" name="Int. J. Syst. Evol. Microbiol.">
        <title>The Global Catalogue of Microorganisms (GCM) 10K type strain sequencing project: providing services to taxonomists for standard genome sequencing and annotation.</title>
        <authorList>
            <consortium name="The Broad Institute Genomics Platform"/>
            <consortium name="The Broad Institute Genome Sequencing Center for Infectious Disease"/>
            <person name="Wu L."/>
            <person name="Ma J."/>
        </authorList>
    </citation>
    <scope>NUCLEOTIDE SEQUENCE [LARGE SCALE GENOMIC DNA]</scope>
    <source>
        <strain evidence="3">JCM 18303</strain>
    </source>
</reference>
<comment type="caution">
    <text evidence="2">The sequence shown here is derived from an EMBL/GenBank/DDBJ whole genome shotgun (WGS) entry which is preliminary data.</text>
</comment>
<accession>A0ABP9RF20</accession>
<dbReference type="PANTHER" id="PTHR31793">
    <property type="entry name" value="4-HYDROXYBENZOYL-COA THIOESTERASE FAMILY MEMBER"/>
    <property type="match status" value="1"/>
</dbReference>
<evidence type="ECO:0000256" key="1">
    <source>
        <dbReference type="SAM" id="MobiDB-lite"/>
    </source>
</evidence>
<dbReference type="Pfam" id="PF13279">
    <property type="entry name" value="4HBT_2"/>
    <property type="match status" value="1"/>
</dbReference>
<dbReference type="InterPro" id="IPR029069">
    <property type="entry name" value="HotDog_dom_sf"/>
</dbReference>
<gene>
    <name evidence="2" type="ORF">GCM10023321_81720</name>
</gene>
<evidence type="ECO:0000313" key="3">
    <source>
        <dbReference type="Proteomes" id="UP001428817"/>
    </source>
</evidence>